<dbReference type="PRINTS" id="PR00773">
    <property type="entry name" value="GRPEPROTEIN"/>
</dbReference>
<dbReference type="InterPro" id="IPR009012">
    <property type="entry name" value="GrpE_head"/>
</dbReference>
<comment type="subunit">
    <text evidence="3">Homodimer.</text>
</comment>
<keyword evidence="2 3" id="KW-0143">Chaperone</keyword>
<comment type="subcellular location">
    <subcellularLocation>
        <location evidence="3">Cytoplasm</location>
    </subcellularLocation>
</comment>
<dbReference type="SUPFAM" id="SSF51064">
    <property type="entry name" value="Head domain of nucleotide exchange factor GrpE"/>
    <property type="match status" value="1"/>
</dbReference>
<protein>
    <recommendedName>
        <fullName evidence="3 4">Protein GrpE</fullName>
    </recommendedName>
    <alternativeName>
        <fullName evidence="3">HSP-70 cofactor</fullName>
    </alternativeName>
</protein>
<dbReference type="SUPFAM" id="SSF58014">
    <property type="entry name" value="Coiled-coil domain of nucleotide exchange factor GrpE"/>
    <property type="match status" value="1"/>
</dbReference>
<evidence type="ECO:0000256" key="1">
    <source>
        <dbReference type="ARBA" id="ARBA00009054"/>
    </source>
</evidence>
<evidence type="ECO:0000256" key="3">
    <source>
        <dbReference type="HAMAP-Rule" id="MF_01151"/>
    </source>
</evidence>
<dbReference type="Pfam" id="PF01025">
    <property type="entry name" value="GrpE"/>
    <property type="match status" value="1"/>
</dbReference>
<dbReference type="Gene3D" id="2.30.22.10">
    <property type="entry name" value="Head domain of nucleotide exchange factor GrpE"/>
    <property type="match status" value="1"/>
</dbReference>
<dbReference type="EMBL" id="JAYGJQ010000001">
    <property type="protein sequence ID" value="MEA9354994.1"/>
    <property type="molecule type" value="Genomic_DNA"/>
</dbReference>
<evidence type="ECO:0000256" key="6">
    <source>
        <dbReference type="SAM" id="MobiDB-lite"/>
    </source>
</evidence>
<sequence>MTENTNETGTEEILNADGEQVETENVENIAPKAKQEEDFKAKYYYLAAEMDNMKRRFDREKENLLKFGNEKLLSNLVGVVDNFDLTVAALKNDNDDKVQNIVKGIDMIRTQLLDTLKQNGLTQVESLGKTFDPNFHEAVAQAPAPGKEDQEIITEYQRGYILNGRLLRASKVVVANNN</sequence>
<feature type="compositionally biased region" description="Low complexity" evidence="6">
    <location>
        <begin position="1"/>
        <end position="12"/>
    </location>
</feature>
<gene>
    <name evidence="3" type="primary">grpE</name>
    <name evidence="7" type="ORF">SHI21_02215</name>
</gene>
<keyword evidence="3" id="KW-0963">Cytoplasm</keyword>
<comment type="function">
    <text evidence="3 4">Participates actively in the response to hyperosmotic and heat shock by preventing the aggregation of stress-denatured proteins, in association with DnaK and GrpE. It is the nucleotide exchange factor for DnaK and may function as a thermosensor. Unfolded proteins bind initially to DnaJ; upon interaction with the DnaJ-bound protein, DnaK hydrolyzes its bound ATP, resulting in the formation of a stable complex. GrpE releases ADP from DnaK; ATP binding to DnaK triggers the release of the substrate protein, thus completing the reaction cycle. Several rounds of ATP-dependent interactions between DnaJ, DnaK and GrpE are required for fully efficient folding.</text>
</comment>
<evidence type="ECO:0000256" key="2">
    <source>
        <dbReference type="ARBA" id="ARBA00023186"/>
    </source>
</evidence>
<dbReference type="PROSITE" id="PS01071">
    <property type="entry name" value="GRPE"/>
    <property type="match status" value="1"/>
</dbReference>
<comment type="caution">
    <text evidence="7">The sequence shown here is derived from an EMBL/GenBank/DDBJ whole genome shotgun (WGS) entry which is preliminary data.</text>
</comment>
<dbReference type="CDD" id="cd00446">
    <property type="entry name" value="GrpE"/>
    <property type="match status" value="1"/>
</dbReference>
<evidence type="ECO:0000313" key="7">
    <source>
        <dbReference type="EMBL" id="MEA9354994.1"/>
    </source>
</evidence>
<dbReference type="PANTHER" id="PTHR21237">
    <property type="entry name" value="GRPE PROTEIN"/>
    <property type="match status" value="1"/>
</dbReference>
<comment type="similarity">
    <text evidence="1 3 5">Belongs to the GrpE family.</text>
</comment>
<evidence type="ECO:0000313" key="8">
    <source>
        <dbReference type="Proteomes" id="UP001302274"/>
    </source>
</evidence>
<dbReference type="Proteomes" id="UP001302274">
    <property type="component" value="Unassembled WGS sequence"/>
</dbReference>
<proteinExistence type="inferred from homology"/>
<accession>A0ABU5VPN4</accession>
<dbReference type="PANTHER" id="PTHR21237:SF23">
    <property type="entry name" value="GRPE PROTEIN HOMOLOG, MITOCHONDRIAL"/>
    <property type="match status" value="1"/>
</dbReference>
<dbReference type="InterPro" id="IPR000740">
    <property type="entry name" value="GrpE"/>
</dbReference>
<name>A0ABU5VPN4_9BACT</name>
<dbReference type="Gene3D" id="3.90.20.20">
    <property type="match status" value="1"/>
</dbReference>
<reference evidence="7 8" key="1">
    <citation type="submission" date="2023-11" db="EMBL/GenBank/DDBJ databases">
        <title>A Novel Polar Bacteriovorax (B. antarcticus) Isolated from the Biocrust in Antarctica.</title>
        <authorList>
            <person name="Mun W."/>
            <person name="Choi S.Y."/>
            <person name="Mitchell R.J."/>
        </authorList>
    </citation>
    <scope>NUCLEOTIDE SEQUENCE [LARGE SCALE GENOMIC DNA]</scope>
    <source>
        <strain evidence="7 8">PP10</strain>
    </source>
</reference>
<organism evidence="7 8">
    <name type="scientific">Bacteriovorax antarcticus</name>
    <dbReference type="NCBI Taxonomy" id="3088717"/>
    <lineage>
        <taxon>Bacteria</taxon>
        <taxon>Pseudomonadati</taxon>
        <taxon>Bdellovibrionota</taxon>
        <taxon>Bacteriovoracia</taxon>
        <taxon>Bacteriovoracales</taxon>
        <taxon>Bacteriovoracaceae</taxon>
        <taxon>Bacteriovorax</taxon>
    </lineage>
</organism>
<evidence type="ECO:0000256" key="4">
    <source>
        <dbReference type="RuleBase" id="RU000639"/>
    </source>
</evidence>
<dbReference type="HAMAP" id="MF_01151">
    <property type="entry name" value="GrpE"/>
    <property type="match status" value="1"/>
</dbReference>
<feature type="region of interest" description="Disordered" evidence="6">
    <location>
        <begin position="1"/>
        <end position="29"/>
    </location>
</feature>
<evidence type="ECO:0000256" key="5">
    <source>
        <dbReference type="RuleBase" id="RU004478"/>
    </source>
</evidence>
<keyword evidence="8" id="KW-1185">Reference proteome</keyword>
<dbReference type="InterPro" id="IPR013805">
    <property type="entry name" value="GrpE_CC"/>
</dbReference>
<dbReference type="RefSeq" id="WP_323574484.1">
    <property type="nucleotide sequence ID" value="NZ_JAYGJQ010000001.1"/>
</dbReference>
<keyword evidence="3 4" id="KW-0346">Stress response</keyword>